<dbReference type="Gene3D" id="3.40.309.10">
    <property type="entry name" value="Aldehyde Dehydrogenase, Chain A, domain 2"/>
    <property type="match status" value="1"/>
</dbReference>
<organism evidence="10 11">
    <name type="scientific">Hypsibius exemplaris</name>
    <name type="common">Freshwater tardigrade</name>
    <dbReference type="NCBI Taxonomy" id="2072580"/>
    <lineage>
        <taxon>Eukaryota</taxon>
        <taxon>Metazoa</taxon>
        <taxon>Ecdysozoa</taxon>
        <taxon>Tardigrada</taxon>
        <taxon>Eutardigrada</taxon>
        <taxon>Parachela</taxon>
        <taxon>Hypsibioidea</taxon>
        <taxon>Hypsibiidae</taxon>
        <taxon>Hypsibius</taxon>
    </lineage>
</organism>
<reference evidence="11" key="1">
    <citation type="submission" date="2017-01" db="EMBL/GenBank/DDBJ databases">
        <title>Comparative genomics of anhydrobiosis in the tardigrade Hypsibius dujardini.</title>
        <authorList>
            <person name="Yoshida Y."/>
            <person name="Koutsovoulos G."/>
            <person name="Laetsch D."/>
            <person name="Stevens L."/>
            <person name="Kumar S."/>
            <person name="Horikawa D."/>
            <person name="Ishino K."/>
            <person name="Komine S."/>
            <person name="Tomita M."/>
            <person name="Blaxter M."/>
            <person name="Arakawa K."/>
        </authorList>
    </citation>
    <scope>NUCLEOTIDE SEQUENCE [LARGE SCALE GENOMIC DNA]</scope>
    <source>
        <strain evidence="11">Z151</strain>
    </source>
</reference>
<keyword evidence="5 7" id="KW-0642">Proline metabolism</keyword>
<dbReference type="FunFam" id="3.40.605.10:FF:000006">
    <property type="entry name" value="1-pyrroline-5-carboxylate dehydrogenase"/>
    <property type="match status" value="1"/>
</dbReference>
<dbReference type="CDD" id="cd07123">
    <property type="entry name" value="ALDH_F4-17_P5CDH"/>
    <property type="match status" value="1"/>
</dbReference>
<dbReference type="GO" id="GO:0010133">
    <property type="term" value="P:L-proline catabolic process to L-glutamate"/>
    <property type="evidence" value="ECO:0007669"/>
    <property type="project" value="UniProtKB-UniRule"/>
</dbReference>
<dbReference type="FunFam" id="3.40.309.10:FF:000005">
    <property type="entry name" value="1-pyrroline-5-carboxylate dehydrogenase 1"/>
    <property type="match status" value="1"/>
</dbReference>
<gene>
    <name evidence="10" type="ORF">BV898_05384</name>
</gene>
<protein>
    <recommendedName>
        <fullName evidence="7 8">Multifunctional fusion protein</fullName>
    </recommendedName>
    <domain>
        <recommendedName>
            <fullName evidence="8">Delta-1-pyrroline-5-carboxylate dehydrogenase</fullName>
            <shortName evidence="8">P5C dehydrogenase</shortName>
        </recommendedName>
        <alternativeName>
            <fullName evidence="7">L-glutamate gamma-semialdehyde dehydrogenase</fullName>
        </alternativeName>
    </domain>
    <domain>
        <recommendedName>
            <fullName evidence="7">L-glutamate gamma-semialdehyde dehydrogenase</fullName>
            <ecNumber evidence="7">1.2.1.88</ecNumber>
        </recommendedName>
    </domain>
</protein>
<keyword evidence="3 7" id="KW-0560">Oxidoreductase</keyword>
<dbReference type="InterPro" id="IPR016163">
    <property type="entry name" value="Ald_DH_C"/>
</dbReference>
<dbReference type="InterPro" id="IPR016162">
    <property type="entry name" value="Ald_DH_N"/>
</dbReference>
<name>A0A1W0WZR2_HYPEX</name>
<dbReference type="EC" id="1.2.1.88" evidence="7"/>
<evidence type="ECO:0000256" key="2">
    <source>
        <dbReference type="ARBA" id="ARBA00009986"/>
    </source>
</evidence>
<dbReference type="PROSITE" id="PS00070">
    <property type="entry name" value="ALDEHYDE_DEHYDR_CYS"/>
    <property type="match status" value="1"/>
</dbReference>
<evidence type="ECO:0000256" key="7">
    <source>
        <dbReference type="RuleBase" id="RU366016"/>
    </source>
</evidence>
<dbReference type="UniPathway" id="UPA00261">
    <property type="reaction ID" value="UER00374"/>
</dbReference>
<evidence type="ECO:0000256" key="3">
    <source>
        <dbReference type="ARBA" id="ARBA00023002"/>
    </source>
</evidence>
<evidence type="ECO:0000313" key="11">
    <source>
        <dbReference type="Proteomes" id="UP000192578"/>
    </source>
</evidence>
<comment type="catalytic activity">
    <reaction evidence="6 7">
        <text>L-glutamate 5-semialdehyde + NAD(+) + H2O = L-glutamate + NADH + 2 H(+)</text>
        <dbReference type="Rhea" id="RHEA:30235"/>
        <dbReference type="ChEBI" id="CHEBI:15377"/>
        <dbReference type="ChEBI" id="CHEBI:15378"/>
        <dbReference type="ChEBI" id="CHEBI:29985"/>
        <dbReference type="ChEBI" id="CHEBI:57540"/>
        <dbReference type="ChEBI" id="CHEBI:57945"/>
        <dbReference type="ChEBI" id="CHEBI:58066"/>
        <dbReference type="EC" id="1.2.1.88"/>
    </reaction>
</comment>
<evidence type="ECO:0000256" key="4">
    <source>
        <dbReference type="ARBA" id="ARBA00023027"/>
    </source>
</evidence>
<dbReference type="Proteomes" id="UP000192578">
    <property type="component" value="Unassembled WGS sequence"/>
</dbReference>
<comment type="similarity">
    <text evidence="2 7">Belongs to the aldehyde dehydrogenase family.</text>
</comment>
<dbReference type="OrthoDB" id="5322683at2759"/>
<evidence type="ECO:0000256" key="6">
    <source>
        <dbReference type="ARBA" id="ARBA00048142"/>
    </source>
</evidence>
<comment type="caution">
    <text evidence="10">The sequence shown here is derived from an EMBL/GenBank/DDBJ whole genome shotgun (WGS) entry which is preliminary data.</text>
</comment>
<evidence type="ECO:0000256" key="5">
    <source>
        <dbReference type="ARBA" id="ARBA00023062"/>
    </source>
</evidence>
<dbReference type="Gene3D" id="3.40.605.10">
    <property type="entry name" value="Aldehyde Dehydrogenase, Chain A, domain 1"/>
    <property type="match status" value="1"/>
</dbReference>
<dbReference type="PANTHER" id="PTHR42862">
    <property type="entry name" value="DELTA-1-PYRROLINE-5-CARBOXYLATE DEHYDROGENASE 1, ISOFORM A-RELATED"/>
    <property type="match status" value="1"/>
</dbReference>
<proteinExistence type="inferred from homology"/>
<dbReference type="InterPro" id="IPR016161">
    <property type="entry name" value="Ald_DH/histidinol_DH"/>
</dbReference>
<accession>A0A1W0WZR2</accession>
<dbReference type="InterPro" id="IPR005931">
    <property type="entry name" value="P5CDH/ALDH4A1"/>
</dbReference>
<feature type="domain" description="Aldehyde dehydrogenase" evidence="9">
    <location>
        <begin position="99"/>
        <end position="564"/>
    </location>
</feature>
<dbReference type="GO" id="GO:0003842">
    <property type="term" value="F:L-glutamate gamma-semialdehyde dehydrogenase activity"/>
    <property type="evidence" value="ECO:0007669"/>
    <property type="project" value="UniProtKB-UniRule"/>
</dbReference>
<evidence type="ECO:0000256" key="8">
    <source>
        <dbReference type="RuleBase" id="RU366030"/>
    </source>
</evidence>
<dbReference type="AlphaFoldDB" id="A0A1W0WZR2"/>
<dbReference type="InterPro" id="IPR050485">
    <property type="entry name" value="Proline_metab_enzyme"/>
</dbReference>
<keyword evidence="4 7" id="KW-0520">NAD</keyword>
<dbReference type="NCBIfam" id="TIGR01236">
    <property type="entry name" value="D1pyr5carbox1"/>
    <property type="match status" value="1"/>
</dbReference>
<evidence type="ECO:0000259" key="9">
    <source>
        <dbReference type="Pfam" id="PF00171"/>
    </source>
</evidence>
<dbReference type="InterPro" id="IPR015590">
    <property type="entry name" value="Aldehyde_DH_dom"/>
</dbReference>
<sequence length="581" mass="64407">MLLARKFFLPRFVVPRRDVRRGMGLLRTLSKEEEESNGVAAVDLATFQAVNEPLLEFQSGSEERKRVQSALKRLSSQIVDVPIVVGDKELRTKEFGFQVQPFDHKVKIAKFYNASPDVVQNAIDVSLAARVKWEKLPLAERAKIFLRAADLMAGKYRADLIASTMLGQGKTVYQAEIDAAAELVDFLRFNVQFAADVTKYQPISTKTAKNSMEYRGLEGFVAAIAPFNFTAIGGNLACAPAIMGNVVLWKPSETAVLSNYIVFRILHEAGLPPGVINFIPSEGKVFGTSVVRSPHLAAINFTGSVPTFQWLWKKVGDNLAQYKNFPRMVGEVGGKNYHLVHSSANIQHAVNNTIRSAFEYSGQKCSACSRLYVADDIWPEFKRQLLQAHSELKLGSPLEMDTFMSAVIDEKSFDRIKHYIDHAQNCKELKVIAGGKTDKSKGYFIDPTIIDVATHATDKVMREEIFGPVLSVYVYPAGDLAKAVKLVGETTPFALTGAIFAEDEDVLKELTVKLRYSAGNFYINDKSTGAVVGQQPFGGARHSGTNDKAGSPQYMLRWTSPQTIKEGVVPLTDWRYPHLIK</sequence>
<dbReference type="PANTHER" id="PTHR42862:SF1">
    <property type="entry name" value="DELTA-1-PYRROLINE-5-CARBOXYLATE DEHYDROGENASE 2, ISOFORM A-RELATED"/>
    <property type="match status" value="1"/>
</dbReference>
<comment type="pathway">
    <text evidence="1 7">Amino-acid degradation; L-proline degradation into L-glutamate; L-glutamate from L-proline: step 2/2.</text>
</comment>
<dbReference type="SUPFAM" id="SSF53720">
    <property type="entry name" value="ALDH-like"/>
    <property type="match status" value="1"/>
</dbReference>
<dbReference type="EMBL" id="MTYJ01000029">
    <property type="protein sequence ID" value="OQV20562.1"/>
    <property type="molecule type" value="Genomic_DNA"/>
</dbReference>
<dbReference type="GO" id="GO:0005759">
    <property type="term" value="C:mitochondrial matrix"/>
    <property type="evidence" value="ECO:0007669"/>
    <property type="project" value="TreeGrafter"/>
</dbReference>
<evidence type="ECO:0000313" key="10">
    <source>
        <dbReference type="EMBL" id="OQV20562.1"/>
    </source>
</evidence>
<dbReference type="Pfam" id="PF00171">
    <property type="entry name" value="Aldedh"/>
    <property type="match status" value="1"/>
</dbReference>
<dbReference type="InterPro" id="IPR016160">
    <property type="entry name" value="Ald_DH_CS_CYS"/>
</dbReference>
<evidence type="ECO:0000256" key="1">
    <source>
        <dbReference type="ARBA" id="ARBA00004786"/>
    </source>
</evidence>
<keyword evidence="11" id="KW-1185">Reference proteome</keyword>